<dbReference type="Pfam" id="PF05644">
    <property type="entry name" value="Miff"/>
    <property type="match status" value="1"/>
</dbReference>
<reference evidence="12" key="1">
    <citation type="submission" date="2023-06" db="EMBL/GenBank/DDBJ databases">
        <title>Genomic analysis of the entomopathogenic nematode Steinernema hermaphroditum.</title>
        <authorList>
            <person name="Schwarz E.M."/>
            <person name="Heppert J.K."/>
            <person name="Baniya A."/>
            <person name="Schwartz H.T."/>
            <person name="Tan C.-H."/>
            <person name="Antoshechkin I."/>
            <person name="Sternberg P.W."/>
            <person name="Goodrich-Blair H."/>
            <person name="Dillman A.R."/>
        </authorList>
    </citation>
    <scope>NUCLEOTIDE SEQUENCE</scope>
    <source>
        <strain evidence="12">PS9179</strain>
        <tissue evidence="12">Whole animal</tissue>
    </source>
</reference>
<keyword evidence="9" id="KW-0539">Nucleus</keyword>
<dbReference type="Proteomes" id="UP001175271">
    <property type="component" value="Unassembled WGS sequence"/>
</dbReference>
<evidence type="ECO:0000256" key="8">
    <source>
        <dbReference type="ARBA" id="ARBA00023136"/>
    </source>
</evidence>
<evidence type="ECO:0000256" key="4">
    <source>
        <dbReference type="ARBA" id="ARBA00022692"/>
    </source>
</evidence>
<dbReference type="EC" id="2.1.1.-" evidence="9"/>
<evidence type="ECO:0000259" key="11">
    <source>
        <dbReference type="Pfam" id="PF05644"/>
    </source>
</evidence>
<evidence type="ECO:0000256" key="5">
    <source>
        <dbReference type="ARBA" id="ARBA00022787"/>
    </source>
</evidence>
<evidence type="ECO:0000313" key="13">
    <source>
        <dbReference type="Proteomes" id="UP001175271"/>
    </source>
</evidence>
<feature type="domain" description="Mff-like" evidence="11">
    <location>
        <begin position="244"/>
        <end position="332"/>
    </location>
</feature>
<evidence type="ECO:0000256" key="3">
    <source>
        <dbReference type="ARBA" id="ARBA00020203"/>
    </source>
</evidence>
<comment type="function">
    <text evidence="9">Probable methyltransferase required to silence rDNA.</text>
</comment>
<dbReference type="InterPro" id="IPR029063">
    <property type="entry name" value="SAM-dependent_MTases_sf"/>
</dbReference>
<feature type="compositionally biased region" description="Basic and acidic residues" evidence="10">
    <location>
        <begin position="1"/>
        <end position="15"/>
    </location>
</feature>
<dbReference type="InterPro" id="IPR039433">
    <property type="entry name" value="Mff-like_dom"/>
</dbReference>
<dbReference type="GO" id="GO:0005677">
    <property type="term" value="C:chromatin silencing complex"/>
    <property type="evidence" value="ECO:0007669"/>
    <property type="project" value="TreeGrafter"/>
</dbReference>
<dbReference type="PANTHER" id="PTHR12787:SF0">
    <property type="entry name" value="RIBOSOMAL RNA-PROCESSING PROTEIN 8"/>
    <property type="match status" value="1"/>
</dbReference>
<comment type="similarity">
    <text evidence="9">Belongs to the methyltransferase superfamily. RRP8 family.</text>
</comment>
<protein>
    <recommendedName>
        <fullName evidence="3 9">Ribosomal RNA-processing protein 8</fullName>
        <ecNumber evidence="9">2.1.1.-</ecNumber>
    </recommendedName>
</protein>
<proteinExistence type="inferred from homology"/>
<dbReference type="GO" id="GO:0000183">
    <property type="term" value="P:rDNA heterochromatin formation"/>
    <property type="evidence" value="ECO:0007669"/>
    <property type="project" value="TreeGrafter"/>
</dbReference>
<dbReference type="GO" id="GO:0008168">
    <property type="term" value="F:methyltransferase activity"/>
    <property type="evidence" value="ECO:0007669"/>
    <property type="project" value="UniProtKB-KW"/>
</dbReference>
<keyword evidence="9" id="KW-0949">S-adenosyl-L-methionine</keyword>
<sequence length="379" mass="42611">MVRKLGKAESEVQGRKEKRKLRNLARLKKRKELQSAAKKVEKFAQSLAVEDDKPKKKKNKGKKKKFLKLEAFYHYHAGYRDQAKKWPLNPVNVIIQQLRSKTGLVIADMGCGDAKIAECLGTRNTVHSFDLVAKKPCVVACEMSNVPLENNSCDVVVFCLSLMGTNINEYLSEAHRLLKMGGELRIAEVTSRFKNVRAFMRGVCRMGFEFKTSKTMQDYFVVFQFKKAGKIEHKRPNGLTAAIRMHVPEHIFIPGDSRNNGGFSSPGKMDGGNAVTVEEMMKVPEKILVAGGDAHLGLEGQPQDVLLNHMSDGINLDSLAEPPSHLTLNHYPEVVRYIDVVETPRAIQRRSAGSLIIDENPLRDMMMMRHQLGLLSTRI</sequence>
<accession>A0AA39IGV7</accession>
<evidence type="ECO:0000256" key="7">
    <source>
        <dbReference type="ARBA" id="ARBA00023128"/>
    </source>
</evidence>
<dbReference type="AlphaFoldDB" id="A0AA39IGV7"/>
<dbReference type="PANTHER" id="PTHR12787">
    <property type="entry name" value="RIBOSOMAL RNA-PROCESSING PROTEIN 8"/>
    <property type="match status" value="1"/>
</dbReference>
<keyword evidence="5" id="KW-1000">Mitochondrion outer membrane</keyword>
<comment type="subcellular location">
    <subcellularLocation>
        <location evidence="1">Membrane</location>
        <topology evidence="1">Single-pass membrane protein</topology>
    </subcellularLocation>
    <subcellularLocation>
        <location evidence="2">Mitochondrion outer membrane</location>
    </subcellularLocation>
    <subcellularLocation>
        <location evidence="9">Nucleus</location>
        <location evidence="9">Nucleolus</location>
    </subcellularLocation>
</comment>
<dbReference type="GO" id="GO:0046015">
    <property type="term" value="P:regulation of transcription by glucose"/>
    <property type="evidence" value="ECO:0007669"/>
    <property type="project" value="TreeGrafter"/>
</dbReference>
<keyword evidence="9" id="KW-0698">rRNA processing</keyword>
<keyword evidence="7" id="KW-0496">Mitochondrion</keyword>
<evidence type="ECO:0000256" key="1">
    <source>
        <dbReference type="ARBA" id="ARBA00004167"/>
    </source>
</evidence>
<dbReference type="Gene3D" id="3.40.50.150">
    <property type="entry name" value="Vaccinia Virus protein VP39"/>
    <property type="match status" value="1"/>
</dbReference>
<evidence type="ECO:0000256" key="2">
    <source>
        <dbReference type="ARBA" id="ARBA00004294"/>
    </source>
</evidence>
<keyword evidence="4" id="KW-0812">Transmembrane</keyword>
<dbReference type="GO" id="GO:0033553">
    <property type="term" value="C:rDNA heterochromatin"/>
    <property type="evidence" value="ECO:0007669"/>
    <property type="project" value="TreeGrafter"/>
</dbReference>
<evidence type="ECO:0000313" key="12">
    <source>
        <dbReference type="EMBL" id="KAK0422874.1"/>
    </source>
</evidence>
<dbReference type="EMBL" id="JAUCMV010000001">
    <property type="protein sequence ID" value="KAK0422874.1"/>
    <property type="molecule type" value="Genomic_DNA"/>
</dbReference>
<feature type="region of interest" description="Disordered" evidence="10">
    <location>
        <begin position="1"/>
        <end position="24"/>
    </location>
</feature>
<organism evidence="12 13">
    <name type="scientific">Steinernema hermaphroditum</name>
    <dbReference type="NCBI Taxonomy" id="289476"/>
    <lineage>
        <taxon>Eukaryota</taxon>
        <taxon>Metazoa</taxon>
        <taxon>Ecdysozoa</taxon>
        <taxon>Nematoda</taxon>
        <taxon>Chromadorea</taxon>
        <taxon>Rhabditida</taxon>
        <taxon>Tylenchina</taxon>
        <taxon>Panagrolaimomorpha</taxon>
        <taxon>Strongyloidoidea</taxon>
        <taxon>Steinernematidae</taxon>
        <taxon>Steinernema</taxon>
    </lineage>
</organism>
<dbReference type="GO" id="GO:0006364">
    <property type="term" value="P:rRNA processing"/>
    <property type="evidence" value="ECO:0007669"/>
    <property type="project" value="UniProtKB-UniRule"/>
</dbReference>
<dbReference type="GO" id="GO:0005741">
    <property type="term" value="C:mitochondrial outer membrane"/>
    <property type="evidence" value="ECO:0007669"/>
    <property type="project" value="UniProtKB-SubCell"/>
</dbReference>
<gene>
    <name evidence="12" type="ORF">QR680_007839</name>
</gene>
<evidence type="ECO:0000256" key="6">
    <source>
        <dbReference type="ARBA" id="ARBA00022989"/>
    </source>
</evidence>
<dbReference type="FunFam" id="3.40.50.150:FF:000068">
    <property type="entry name" value="Ribosomal RNA-processing protein 8"/>
    <property type="match status" value="1"/>
</dbReference>
<evidence type="ECO:0000256" key="9">
    <source>
        <dbReference type="RuleBase" id="RU365074"/>
    </source>
</evidence>
<dbReference type="GO" id="GO:0042149">
    <property type="term" value="P:cellular response to glucose starvation"/>
    <property type="evidence" value="ECO:0007669"/>
    <property type="project" value="TreeGrafter"/>
</dbReference>
<keyword evidence="6" id="KW-1133">Transmembrane helix</keyword>
<keyword evidence="13" id="KW-1185">Reference proteome</keyword>
<comment type="caution">
    <text evidence="12">The sequence shown here is derived from an EMBL/GenBank/DDBJ whole genome shotgun (WGS) entry which is preliminary data.</text>
</comment>
<dbReference type="SUPFAM" id="SSF53335">
    <property type="entry name" value="S-adenosyl-L-methionine-dependent methyltransferases"/>
    <property type="match status" value="1"/>
</dbReference>
<keyword evidence="8" id="KW-0472">Membrane</keyword>
<keyword evidence="9" id="KW-0808">Transferase</keyword>
<dbReference type="InterPro" id="IPR007823">
    <property type="entry name" value="RRP8"/>
</dbReference>
<evidence type="ECO:0000256" key="10">
    <source>
        <dbReference type="SAM" id="MobiDB-lite"/>
    </source>
</evidence>
<keyword evidence="9" id="KW-0489">Methyltransferase</keyword>
<dbReference type="Pfam" id="PF05148">
    <property type="entry name" value="Methyltransf_8"/>
    <property type="match status" value="1"/>
</dbReference>
<dbReference type="GO" id="GO:0032259">
    <property type="term" value="P:methylation"/>
    <property type="evidence" value="ECO:0007669"/>
    <property type="project" value="UniProtKB-KW"/>
</dbReference>
<name>A0AA39IGV7_9BILA</name>
<dbReference type="GO" id="GO:0005730">
    <property type="term" value="C:nucleolus"/>
    <property type="evidence" value="ECO:0007669"/>
    <property type="project" value="UniProtKB-SubCell"/>
</dbReference>